<reference evidence="2 3" key="1">
    <citation type="submission" date="2010-04" db="EMBL/GenBank/DDBJ databases">
        <title>Novel immune-modulators identified by a rapid, functional screen of the Parapox virus genome.</title>
        <authorList>
            <person name="McGuire M.J."/>
            <person name="Sykes K.F."/>
            <person name="Johnston S.A."/>
        </authorList>
    </citation>
    <scope>NUCLEOTIDE SEQUENCE [LARGE SCALE GENOMIC DNA]</scope>
    <source>
        <strain evidence="2">D1701</strain>
    </source>
</reference>
<organism evidence="2 3">
    <name type="scientific">Orf virus</name>
    <name type="common">ORFV</name>
    <dbReference type="NCBI Taxonomy" id="10258"/>
    <lineage>
        <taxon>Viruses</taxon>
        <taxon>Varidnaviria</taxon>
        <taxon>Bamfordvirae</taxon>
        <taxon>Nucleocytoviricota</taxon>
        <taxon>Pokkesviricetes</taxon>
        <taxon>Chitovirales</taxon>
        <taxon>Poxviridae</taxon>
        <taxon>Chordopoxvirinae</taxon>
        <taxon>Parapoxvirus</taxon>
        <taxon>Parapoxvirus orf</taxon>
    </lineage>
</organism>
<dbReference type="Proteomes" id="UP000103309">
    <property type="component" value="Segment"/>
</dbReference>
<feature type="compositionally biased region" description="Basic and acidic residues" evidence="1">
    <location>
        <begin position="59"/>
        <end position="73"/>
    </location>
</feature>
<name>F1AXB6_ORFV</name>
<accession>F1AXB6</accession>
<proteinExistence type="predicted"/>
<evidence type="ECO:0000313" key="3">
    <source>
        <dbReference type="Proteomes" id="UP000103309"/>
    </source>
</evidence>
<evidence type="ECO:0000313" key="2">
    <source>
        <dbReference type="EMBL" id="ADY76850.1"/>
    </source>
</evidence>
<sequence length="137" mass="15309">MDEVEQKPREHDGLQHEDGAQLRLHGHAEVRCQRHTEDEHEHRRVVVGHHLHYAKRHISARDVHEHQHADARGRAGGNRGELPGRGVHQQQCARGSRDGVLVGHGRRGPGTQRPPLSVEEALGKRCARNGHDDGVAI</sequence>
<feature type="region of interest" description="Disordered" evidence="1">
    <location>
        <begin position="59"/>
        <end position="137"/>
    </location>
</feature>
<protein>
    <submittedName>
        <fullName evidence="2">PP235</fullName>
    </submittedName>
</protein>
<organismHost>
    <name type="scientific">Capra hircus</name>
    <name type="common">Goat</name>
    <dbReference type="NCBI Taxonomy" id="9925"/>
</organismHost>
<dbReference type="EMBL" id="HM133903">
    <property type="protein sequence ID" value="ADY76850.1"/>
    <property type="molecule type" value="Genomic_DNA"/>
</dbReference>
<organismHost>
    <name type="scientific">Homo sapiens</name>
    <name type="common">Human</name>
    <dbReference type="NCBI Taxonomy" id="9606"/>
</organismHost>
<organismHost>
    <name type="scientific">Ovis aries</name>
    <name type="common">Sheep</name>
    <dbReference type="NCBI Taxonomy" id="9940"/>
</organismHost>
<evidence type="ECO:0000256" key="1">
    <source>
        <dbReference type="SAM" id="MobiDB-lite"/>
    </source>
</evidence>
<feature type="region of interest" description="Disordered" evidence="1">
    <location>
        <begin position="1"/>
        <end position="22"/>
    </location>
</feature>